<dbReference type="SUPFAM" id="SSF53474">
    <property type="entry name" value="alpha/beta-Hydrolases"/>
    <property type="match status" value="1"/>
</dbReference>
<protein>
    <submittedName>
        <fullName evidence="3">RICIN domain-containing protein</fullName>
    </submittedName>
</protein>
<proteinExistence type="predicted"/>
<dbReference type="RefSeq" id="WP_270111365.1">
    <property type="nucleotide sequence ID" value="NZ_JAPZVP010000014.1"/>
</dbReference>
<dbReference type="Proteomes" id="UP001146067">
    <property type="component" value="Unassembled WGS sequence"/>
</dbReference>
<dbReference type="Gene3D" id="2.80.10.50">
    <property type="match status" value="1"/>
</dbReference>
<dbReference type="InterPro" id="IPR029058">
    <property type="entry name" value="AB_hydrolase_fold"/>
</dbReference>
<evidence type="ECO:0000313" key="4">
    <source>
        <dbReference type="Proteomes" id="UP001146067"/>
    </source>
</evidence>
<dbReference type="InterPro" id="IPR006311">
    <property type="entry name" value="TAT_signal"/>
</dbReference>
<dbReference type="SMART" id="SM00458">
    <property type="entry name" value="RICIN"/>
    <property type="match status" value="1"/>
</dbReference>
<evidence type="ECO:0000313" key="3">
    <source>
        <dbReference type="EMBL" id="MDA1361365.1"/>
    </source>
</evidence>
<dbReference type="CDD" id="cd00161">
    <property type="entry name" value="beta-trefoil_Ricin-like"/>
    <property type="match status" value="1"/>
</dbReference>
<dbReference type="InterPro" id="IPR000772">
    <property type="entry name" value="Ricin_B_lectin"/>
</dbReference>
<dbReference type="Pfam" id="PF14200">
    <property type="entry name" value="RicinB_lectin_2"/>
    <property type="match status" value="2"/>
</dbReference>
<dbReference type="AlphaFoldDB" id="A0A9X3PDA5"/>
<dbReference type="InterPro" id="IPR035992">
    <property type="entry name" value="Ricin_B-like_lectins"/>
</dbReference>
<sequence length="434" mass="46350">MSMQRRTFLGLSAASLVGVGAASLFGAAPALAEPAPANPFPVGVRRYNWTRGTRAVTTYVYYPASTGTVGANPVTDAPVANGVFPVYNFTHGFQSSPQNSLFIIRRLAEAGFIVPAPHFNHNPSDVGNGETPKDVSQAITNTLALNTSGPLAGHIRTDIGVGVSGHSLGGMTTHGLLTRWADSRIISANPQSCTDQGTPSSSINAKVLFVHGDRDDLTGYSSARQAYNEMTWPKAFLTFVGGTHTSFWSDQRFPRTVVDWARWTMYGDTAARDRLPADASGSGTRWEAALGDTPSGPGTYRLVAQHSGKYADIDALSTAAGARLLQWTSTGRTNQQFEFIDTGDGHVKIKARHSGLVLQVASNDSGADITQQSDTNATSQQWRLTDHGGGVVSIINRQSGLAMDVWEKSTADGARISQWAYNGGTNQRFTRQAV</sequence>
<accession>A0A9X3PDA5</accession>
<keyword evidence="1" id="KW-0732">Signal</keyword>
<gene>
    <name evidence="3" type="ORF">O1R50_17180</name>
</gene>
<organism evidence="3 4">
    <name type="scientific">Glycomyces luteolus</name>
    <dbReference type="NCBI Taxonomy" id="2670330"/>
    <lineage>
        <taxon>Bacteria</taxon>
        <taxon>Bacillati</taxon>
        <taxon>Actinomycetota</taxon>
        <taxon>Actinomycetes</taxon>
        <taxon>Glycomycetales</taxon>
        <taxon>Glycomycetaceae</taxon>
        <taxon>Glycomyces</taxon>
    </lineage>
</organism>
<keyword evidence="4" id="KW-1185">Reference proteome</keyword>
<evidence type="ECO:0000259" key="2">
    <source>
        <dbReference type="SMART" id="SM00458"/>
    </source>
</evidence>
<comment type="caution">
    <text evidence="3">The sequence shown here is derived from an EMBL/GenBank/DDBJ whole genome shotgun (WGS) entry which is preliminary data.</text>
</comment>
<dbReference type="PROSITE" id="PS50231">
    <property type="entry name" value="RICIN_B_LECTIN"/>
    <property type="match status" value="1"/>
</dbReference>
<evidence type="ECO:0000256" key="1">
    <source>
        <dbReference type="SAM" id="SignalP"/>
    </source>
</evidence>
<feature type="domain" description="Ricin B lectin" evidence="2">
    <location>
        <begin position="297"/>
        <end position="432"/>
    </location>
</feature>
<dbReference type="SUPFAM" id="SSF50370">
    <property type="entry name" value="Ricin B-like lectins"/>
    <property type="match status" value="1"/>
</dbReference>
<reference evidence="3" key="1">
    <citation type="submission" date="2022-12" db="EMBL/GenBank/DDBJ databases">
        <title>Gycomyces niveus sp.nov.,a novel actinomycete isolated from soil in Shouguan.</title>
        <authorList>
            <person name="Yang X."/>
        </authorList>
    </citation>
    <scope>NUCLEOTIDE SEQUENCE</scope>
    <source>
        <strain evidence="3">NEAU-A15</strain>
    </source>
</reference>
<feature type="signal peptide" evidence="1">
    <location>
        <begin position="1"/>
        <end position="32"/>
    </location>
</feature>
<dbReference type="EMBL" id="JAPZVP010000014">
    <property type="protein sequence ID" value="MDA1361365.1"/>
    <property type="molecule type" value="Genomic_DNA"/>
</dbReference>
<dbReference type="InterPro" id="IPR017395">
    <property type="entry name" value="Chlorophyllase-like"/>
</dbReference>
<dbReference type="PROSITE" id="PS51318">
    <property type="entry name" value="TAT"/>
    <property type="match status" value="1"/>
</dbReference>
<dbReference type="Gene3D" id="3.40.50.1820">
    <property type="entry name" value="alpha/beta hydrolase"/>
    <property type="match status" value="1"/>
</dbReference>
<dbReference type="Pfam" id="PF07224">
    <property type="entry name" value="Chlorophyllase"/>
    <property type="match status" value="1"/>
</dbReference>
<name>A0A9X3PDA5_9ACTN</name>
<feature type="chain" id="PRO_5040907599" evidence="1">
    <location>
        <begin position="33"/>
        <end position="434"/>
    </location>
</feature>